<dbReference type="AlphaFoldDB" id="A0A1B9GNZ2"/>
<feature type="region of interest" description="Disordered" evidence="1">
    <location>
        <begin position="429"/>
        <end position="455"/>
    </location>
</feature>
<protein>
    <submittedName>
        <fullName evidence="2">Uncharacterized protein</fullName>
    </submittedName>
</protein>
<feature type="region of interest" description="Disordered" evidence="1">
    <location>
        <begin position="380"/>
        <end position="401"/>
    </location>
</feature>
<feature type="region of interest" description="Disordered" evidence="1">
    <location>
        <begin position="606"/>
        <end position="635"/>
    </location>
</feature>
<reference evidence="3" key="2">
    <citation type="submission" date="2013-12" db="EMBL/GenBank/DDBJ databases">
        <title>Evolution of pathogenesis and genome organization in the Tremellales.</title>
        <authorList>
            <person name="Cuomo C."/>
            <person name="Litvintseva A."/>
            <person name="Heitman J."/>
            <person name="Chen Y."/>
            <person name="Sun S."/>
            <person name="Springer D."/>
            <person name="Dromer F."/>
            <person name="Young S."/>
            <person name="Zeng Q."/>
            <person name="Chapman S."/>
            <person name="Gujja S."/>
            <person name="Saif S."/>
            <person name="Birren B."/>
        </authorList>
    </citation>
    <scope>NUCLEOTIDE SEQUENCE [LARGE SCALE GENOMIC DNA]</scope>
    <source>
        <strain evidence="3">BCC8398</strain>
    </source>
</reference>
<dbReference type="EMBL" id="KI669507">
    <property type="protein sequence ID" value="OCF32525.1"/>
    <property type="molecule type" value="Genomic_DNA"/>
</dbReference>
<keyword evidence="3" id="KW-1185">Reference proteome</keyword>
<feature type="region of interest" description="Disordered" evidence="1">
    <location>
        <begin position="116"/>
        <end position="140"/>
    </location>
</feature>
<sequence length="635" mass="69071">MPTRATSIASHLSVLPAPTRLKKIKGRPRIVHPLSSEIPMSSWSAPVFEETDLPWIEDYLSYMTGYSRPGEHWPPPVRDQGRSILDESQCTAAEMFGLWNDFDGVFLTSPQNVFSDESGHDSGTIQATDDTSPEHPSDTRRTRLRAAASNAWFSALSGAQSFFSSLVKGVSSHIPAQITPSYWNDRIHGRLSPREEEGLRSRTQGILSHMAQDAPLSLAGENDEHSKTIFASTHPKHNNAVIPGQPIQPKLWLDTQGLKVTPNGSTSTFGSFASSMNEDPSLARPSGDWEYPIPLHDGYYQNVSIPSAAATDTQKSTSVSSAAPDFVLQEPAPLRQVKLAKDQASEDSAESEWRRYLAQPAKGYDSDFDDVHSEMSSIFDFSPPSGTPISEAGSDTDVGPPRYHEEPNYRREFLFSSGGMGDSFTTTRTARSAFNPPGFVHPSSTSSPEPSPGAELRRAALSSIYEHLTGTYADRNAVSDSDLPSYAAAASKAAGASSREERASSYRNRLEEIKNTSKFSIHSTASAPARPYSSAFSTSKAAKSLYSGAKSAFSRSSRAIGRGLARVAKRFEDPRLDYDTDFGSSSGSGGEDYFTQAYLGKNSLSHQFGSDRSSGQNGVYTSTGRPTSWQPHSWI</sequence>
<evidence type="ECO:0000256" key="1">
    <source>
        <dbReference type="SAM" id="MobiDB-lite"/>
    </source>
</evidence>
<reference evidence="2 3" key="1">
    <citation type="submission" date="2013-07" db="EMBL/GenBank/DDBJ databases">
        <title>The Genome Sequence of Cryptococcus heveanensis BCC8398.</title>
        <authorList>
            <consortium name="The Broad Institute Genome Sequencing Platform"/>
            <person name="Cuomo C."/>
            <person name="Litvintseva A."/>
            <person name="Chen Y."/>
            <person name="Heitman J."/>
            <person name="Sun S."/>
            <person name="Springer D."/>
            <person name="Dromer F."/>
            <person name="Young S.K."/>
            <person name="Zeng Q."/>
            <person name="Gargeya S."/>
            <person name="Fitzgerald M."/>
            <person name="Abouelleil A."/>
            <person name="Alvarado L."/>
            <person name="Berlin A.M."/>
            <person name="Chapman S.B."/>
            <person name="Dewar J."/>
            <person name="Goldberg J."/>
            <person name="Griggs A."/>
            <person name="Gujja S."/>
            <person name="Hansen M."/>
            <person name="Howarth C."/>
            <person name="Imamovic A."/>
            <person name="Larimer J."/>
            <person name="McCowan C."/>
            <person name="Murphy C."/>
            <person name="Pearson M."/>
            <person name="Priest M."/>
            <person name="Roberts A."/>
            <person name="Saif S."/>
            <person name="Shea T."/>
            <person name="Sykes S."/>
            <person name="Wortman J."/>
            <person name="Nusbaum C."/>
            <person name="Birren B."/>
        </authorList>
    </citation>
    <scope>NUCLEOTIDE SEQUENCE [LARGE SCALE GENOMIC DNA]</scope>
    <source>
        <strain evidence="2 3">BCC8398</strain>
    </source>
</reference>
<proteinExistence type="predicted"/>
<evidence type="ECO:0000313" key="3">
    <source>
        <dbReference type="Proteomes" id="UP000092666"/>
    </source>
</evidence>
<accession>A0A1B9GNZ2</accession>
<feature type="compositionally biased region" description="Polar residues" evidence="1">
    <location>
        <begin position="116"/>
        <end position="130"/>
    </location>
</feature>
<gene>
    <name evidence="2" type="ORF">I316_05705</name>
</gene>
<organism evidence="2 3">
    <name type="scientific">Kwoniella heveanensis BCC8398</name>
    <dbReference type="NCBI Taxonomy" id="1296120"/>
    <lineage>
        <taxon>Eukaryota</taxon>
        <taxon>Fungi</taxon>
        <taxon>Dikarya</taxon>
        <taxon>Basidiomycota</taxon>
        <taxon>Agaricomycotina</taxon>
        <taxon>Tremellomycetes</taxon>
        <taxon>Tremellales</taxon>
        <taxon>Cryptococcaceae</taxon>
        <taxon>Kwoniella</taxon>
    </lineage>
</organism>
<dbReference type="Proteomes" id="UP000092666">
    <property type="component" value="Unassembled WGS sequence"/>
</dbReference>
<evidence type="ECO:0000313" key="2">
    <source>
        <dbReference type="EMBL" id="OCF32525.1"/>
    </source>
</evidence>
<name>A0A1B9GNZ2_9TREE</name>